<dbReference type="AlphaFoldDB" id="A0A1R3HZY7"/>
<comment type="caution">
    <text evidence="1">The sequence shown here is derived from an EMBL/GenBank/DDBJ whole genome shotgun (WGS) entry which is preliminary data.</text>
</comment>
<organism evidence="1 2">
    <name type="scientific">Corchorus capsularis</name>
    <name type="common">Jute</name>
    <dbReference type="NCBI Taxonomy" id="210143"/>
    <lineage>
        <taxon>Eukaryota</taxon>
        <taxon>Viridiplantae</taxon>
        <taxon>Streptophyta</taxon>
        <taxon>Embryophyta</taxon>
        <taxon>Tracheophyta</taxon>
        <taxon>Spermatophyta</taxon>
        <taxon>Magnoliopsida</taxon>
        <taxon>eudicotyledons</taxon>
        <taxon>Gunneridae</taxon>
        <taxon>Pentapetalae</taxon>
        <taxon>rosids</taxon>
        <taxon>malvids</taxon>
        <taxon>Malvales</taxon>
        <taxon>Malvaceae</taxon>
        <taxon>Grewioideae</taxon>
        <taxon>Apeibeae</taxon>
        <taxon>Corchorus</taxon>
    </lineage>
</organism>
<accession>A0A1R3HZY7</accession>
<dbReference type="EMBL" id="AWWV01010931">
    <property type="protein sequence ID" value="OMO75905.1"/>
    <property type="molecule type" value="Genomic_DNA"/>
</dbReference>
<sequence length="56" mass="6205">MAYSLLVFFQIENKDALFEAQFSPLADSGRPLSKCGKCLRSQGAGPWLKKLSCQKP</sequence>
<dbReference type="STRING" id="210143.A0A1R3HZY7"/>
<name>A0A1R3HZY7_COCAP</name>
<dbReference type="Proteomes" id="UP000188268">
    <property type="component" value="Unassembled WGS sequence"/>
</dbReference>
<evidence type="ECO:0000313" key="1">
    <source>
        <dbReference type="EMBL" id="OMO75905.1"/>
    </source>
</evidence>
<keyword evidence="2" id="KW-1185">Reference proteome</keyword>
<gene>
    <name evidence="1" type="ORF">CCACVL1_15987</name>
</gene>
<protein>
    <submittedName>
        <fullName evidence="1">Uncharacterized protein</fullName>
    </submittedName>
</protein>
<proteinExistence type="predicted"/>
<evidence type="ECO:0000313" key="2">
    <source>
        <dbReference type="Proteomes" id="UP000188268"/>
    </source>
</evidence>
<dbReference type="OrthoDB" id="430051at2759"/>
<reference evidence="1 2" key="1">
    <citation type="submission" date="2013-09" db="EMBL/GenBank/DDBJ databases">
        <title>Corchorus capsularis genome sequencing.</title>
        <authorList>
            <person name="Alam M."/>
            <person name="Haque M.S."/>
            <person name="Islam M.S."/>
            <person name="Emdad E.M."/>
            <person name="Islam M.M."/>
            <person name="Ahmed B."/>
            <person name="Halim A."/>
            <person name="Hossen Q.M.M."/>
            <person name="Hossain M.Z."/>
            <person name="Ahmed R."/>
            <person name="Khan M.M."/>
            <person name="Islam R."/>
            <person name="Rashid M.M."/>
            <person name="Khan S.A."/>
            <person name="Rahman M.S."/>
            <person name="Alam M."/>
        </authorList>
    </citation>
    <scope>NUCLEOTIDE SEQUENCE [LARGE SCALE GENOMIC DNA]</scope>
    <source>
        <strain evidence="2">cv. CVL-1</strain>
        <tissue evidence="1">Whole seedling</tissue>
    </source>
</reference>
<dbReference type="Gramene" id="OMO75905">
    <property type="protein sequence ID" value="OMO75905"/>
    <property type="gene ID" value="CCACVL1_15987"/>
</dbReference>